<keyword evidence="1" id="KW-0732">Signal</keyword>
<dbReference type="OrthoDB" id="5295940at2"/>
<dbReference type="AlphaFoldDB" id="A0A2K8L789"/>
<dbReference type="Proteomes" id="UP000231701">
    <property type="component" value="Chromosome"/>
</dbReference>
<evidence type="ECO:0000313" key="3">
    <source>
        <dbReference type="Proteomes" id="UP000231701"/>
    </source>
</evidence>
<sequence length="109" mass="11454">MKNVNSNSIRFISRIFTVAAIAALTVSNAYASGHTEKVAICHLPPGNPENVQNIEIGEPAVEAHLAHGDILGYCPPSEASTTDTTGATVSSTPSFVPVKVYSMRSIQGQ</sequence>
<evidence type="ECO:0008006" key="4">
    <source>
        <dbReference type="Google" id="ProtNLM"/>
    </source>
</evidence>
<evidence type="ECO:0000313" key="2">
    <source>
        <dbReference type="EMBL" id="ATX80136.1"/>
    </source>
</evidence>
<proteinExistence type="predicted"/>
<feature type="signal peptide" evidence="1">
    <location>
        <begin position="1"/>
        <end position="31"/>
    </location>
</feature>
<evidence type="ECO:0000256" key="1">
    <source>
        <dbReference type="SAM" id="SignalP"/>
    </source>
</evidence>
<reference evidence="2 3" key="1">
    <citation type="submission" date="2016-12" db="EMBL/GenBank/DDBJ databases">
        <title>Isolation and genomic insights into novel planktonic Zetaproteobacteria from stratified waters of the Chesapeake Bay.</title>
        <authorList>
            <person name="McAllister S.M."/>
            <person name="Kato S."/>
            <person name="Chan C.S."/>
            <person name="Chiu B.K."/>
            <person name="Field E.K."/>
        </authorList>
    </citation>
    <scope>NUCLEOTIDE SEQUENCE [LARGE SCALE GENOMIC DNA]</scope>
    <source>
        <strain evidence="2 3">CP-5</strain>
    </source>
</reference>
<feature type="chain" id="PRO_5014694246" description="Secreted protein" evidence="1">
    <location>
        <begin position="32"/>
        <end position="109"/>
    </location>
</feature>
<dbReference type="RefSeq" id="WP_100277945.1">
    <property type="nucleotide sequence ID" value="NZ_CP018799.1"/>
</dbReference>
<name>A0A2K8L789_MARES</name>
<keyword evidence="3" id="KW-1185">Reference proteome</keyword>
<dbReference type="EMBL" id="CP018799">
    <property type="protein sequence ID" value="ATX80136.1"/>
    <property type="molecule type" value="Genomic_DNA"/>
</dbReference>
<gene>
    <name evidence="2" type="ORF">Ga0123461_1723</name>
</gene>
<organism evidence="2 3">
    <name type="scientific">Mariprofundus aestuarium</name>
    <dbReference type="NCBI Taxonomy" id="1921086"/>
    <lineage>
        <taxon>Bacteria</taxon>
        <taxon>Pseudomonadati</taxon>
        <taxon>Pseudomonadota</taxon>
        <taxon>Candidatius Mariprofundia</taxon>
        <taxon>Mariprofundales</taxon>
        <taxon>Mariprofundaceae</taxon>
        <taxon>Mariprofundus</taxon>
    </lineage>
</organism>
<accession>A0A2K8L789</accession>
<protein>
    <recommendedName>
        <fullName evidence="4">Secreted protein</fullName>
    </recommendedName>
</protein>
<dbReference type="KEGG" id="maes:Ga0123461_1723"/>